<evidence type="ECO:0000256" key="3">
    <source>
        <dbReference type="HAMAP-Rule" id="MF_01384"/>
    </source>
</evidence>
<keyword evidence="3" id="KW-0996">Nickel insertion</keyword>
<dbReference type="EMBL" id="JEMU01000027">
    <property type="protein sequence ID" value="KAJ01502.1"/>
    <property type="molecule type" value="Genomic_DNA"/>
</dbReference>
<evidence type="ECO:0000313" key="4">
    <source>
        <dbReference type="EMBL" id="KAJ01502.1"/>
    </source>
</evidence>
<keyword evidence="5" id="KW-1185">Reference proteome</keyword>
<evidence type="ECO:0000256" key="2">
    <source>
        <dbReference type="ARBA" id="ARBA00023186"/>
    </source>
</evidence>
<dbReference type="PANTHER" id="PTHR33643">
    <property type="entry name" value="UREASE ACCESSORY PROTEIN D"/>
    <property type="match status" value="1"/>
</dbReference>
<accession>A0A061SKV4</accession>
<dbReference type="HAMAP" id="MF_01384">
    <property type="entry name" value="UreD"/>
    <property type="match status" value="1"/>
</dbReference>
<dbReference type="Proteomes" id="UP000027337">
    <property type="component" value="Unassembled WGS sequence"/>
</dbReference>
<evidence type="ECO:0000313" key="5">
    <source>
        <dbReference type="Proteomes" id="UP000027337"/>
    </source>
</evidence>
<dbReference type="GO" id="GO:0016151">
    <property type="term" value="F:nickel cation binding"/>
    <property type="evidence" value="ECO:0007669"/>
    <property type="project" value="UniProtKB-UniRule"/>
</dbReference>
<proteinExistence type="inferred from homology"/>
<comment type="similarity">
    <text evidence="1 3">Belongs to the UreD family.</text>
</comment>
<keyword evidence="3" id="KW-0963">Cytoplasm</keyword>
<dbReference type="Pfam" id="PF01774">
    <property type="entry name" value="UreD"/>
    <property type="match status" value="1"/>
</dbReference>
<dbReference type="eggNOG" id="COG0829">
    <property type="taxonomic scope" value="Bacteria"/>
</dbReference>
<comment type="caution">
    <text evidence="4">The sequence shown here is derived from an EMBL/GenBank/DDBJ whole genome shotgun (WGS) entry which is preliminary data.</text>
</comment>
<dbReference type="AlphaFoldDB" id="A0A061SKV4"/>
<gene>
    <name evidence="3" type="primary">ureD</name>
    <name evidence="4" type="ORF">PM02_19000</name>
</gene>
<reference evidence="4 5" key="1">
    <citation type="journal article" date="2014" name="Genome Announc.">
        <title>Draft Genome Sequences of Two Isolates of the Roseobacter Group, Sulfitobacter sp. Strains 3SOLIMAR09 and 1FIGIMAR09, from Harbors of Mallorca Island (Mediterranean Sea).</title>
        <authorList>
            <person name="Mas-Llado M."/>
            <person name="Pina-Villalonga J.M."/>
            <person name="Brunet-Galmes I."/>
            <person name="Nogales B."/>
            <person name="Bosch R."/>
        </authorList>
    </citation>
    <scope>NUCLEOTIDE SEQUENCE [LARGE SCALE GENOMIC DNA]</scope>
    <source>
        <strain evidence="4 5">1FIGIMAR09</strain>
    </source>
</reference>
<keyword evidence="2 3" id="KW-0143">Chaperone</keyword>
<organism evidence="4 5">
    <name type="scientific">Sulfitobacter mediterraneus</name>
    <dbReference type="NCBI Taxonomy" id="83219"/>
    <lineage>
        <taxon>Bacteria</taxon>
        <taxon>Pseudomonadati</taxon>
        <taxon>Pseudomonadota</taxon>
        <taxon>Alphaproteobacteria</taxon>
        <taxon>Rhodobacterales</taxon>
        <taxon>Roseobacteraceae</taxon>
        <taxon>Sulfitobacter</taxon>
    </lineage>
</organism>
<dbReference type="GO" id="GO:0005737">
    <property type="term" value="C:cytoplasm"/>
    <property type="evidence" value="ECO:0007669"/>
    <property type="project" value="UniProtKB-SubCell"/>
</dbReference>
<name>A0A061SKV4_9RHOB</name>
<sequence>MLVSKRVGARSVIDRLYQAGSARCLFPRSHGATLNAVFLNTSGGVTGGDKMTFTASAGTGSTLTLTTQACERAYRAQPGQVGKVRNALHVHAGARLTWLPQETILFEGSALDRRLHVTLQDSAKLLIVEPLVFGRAAMGEALLNCAFKDRIEITRGGRPIYVDAMRMKGDLAAHLGQANVANGAGAMASLVFVDPDAEAHLQAVRGLLPETAGASLLAEDILVLRMLAPDSFALRTSLLPVLRLLNDTEIPRCWMI</sequence>
<evidence type="ECO:0000256" key="1">
    <source>
        <dbReference type="ARBA" id="ARBA00007177"/>
    </source>
</evidence>
<dbReference type="RefSeq" id="WP_037911556.1">
    <property type="nucleotide sequence ID" value="NZ_JEMU01000027.1"/>
</dbReference>
<comment type="subcellular location">
    <subcellularLocation>
        <location evidence="3">Cytoplasm</location>
    </subcellularLocation>
</comment>
<dbReference type="PANTHER" id="PTHR33643:SF1">
    <property type="entry name" value="UREASE ACCESSORY PROTEIN D"/>
    <property type="match status" value="1"/>
</dbReference>
<comment type="function">
    <text evidence="3">Required for maturation of urease via the functional incorporation of the urease nickel metallocenter.</text>
</comment>
<comment type="subunit">
    <text evidence="3">UreD, UreF and UreG form a complex that acts as a GTP-hydrolysis-dependent molecular chaperone, activating the urease apoprotein by helping to assemble the nickel containing metallocenter of UreC. The UreE protein probably delivers the nickel.</text>
</comment>
<dbReference type="InterPro" id="IPR002669">
    <property type="entry name" value="UreD"/>
</dbReference>
<protein>
    <recommendedName>
        <fullName evidence="3">Urease accessory protein UreD</fullName>
    </recommendedName>
</protein>
<dbReference type="STRING" id="83219.PM02_19000"/>